<feature type="signal peptide" evidence="2">
    <location>
        <begin position="1"/>
        <end position="17"/>
    </location>
</feature>
<organism evidence="3 4">
    <name type="scientific">Candidatus Sulfurimonas baltica</name>
    <dbReference type="NCBI Taxonomy" id="2740404"/>
    <lineage>
        <taxon>Bacteria</taxon>
        <taxon>Pseudomonadati</taxon>
        <taxon>Campylobacterota</taxon>
        <taxon>Epsilonproteobacteria</taxon>
        <taxon>Campylobacterales</taxon>
        <taxon>Sulfurimonadaceae</taxon>
        <taxon>Sulfurimonas</taxon>
    </lineage>
</organism>
<evidence type="ECO:0000256" key="1">
    <source>
        <dbReference type="SAM" id="Coils"/>
    </source>
</evidence>
<feature type="coiled-coil region" evidence="1">
    <location>
        <begin position="21"/>
        <end position="55"/>
    </location>
</feature>
<dbReference type="SUPFAM" id="SSF56935">
    <property type="entry name" value="Porins"/>
    <property type="match status" value="1"/>
</dbReference>
<evidence type="ECO:0000256" key="2">
    <source>
        <dbReference type="SAM" id="SignalP"/>
    </source>
</evidence>
<dbReference type="AlphaFoldDB" id="A0A7S7LX33"/>
<keyword evidence="4" id="KW-1185">Reference proteome</keyword>
<evidence type="ECO:0000313" key="3">
    <source>
        <dbReference type="EMBL" id="QOY52174.1"/>
    </source>
</evidence>
<gene>
    <name evidence="3" type="ORF">HUE88_00295</name>
</gene>
<dbReference type="Proteomes" id="UP000593994">
    <property type="component" value="Chromosome"/>
</dbReference>
<accession>A0A7S7LX33</accession>
<name>A0A7S7LX33_9BACT</name>
<dbReference type="KEGG" id="sbal:HUE88_00295"/>
<feature type="chain" id="PRO_5032370523" description="Zinc-regulated TonB-dependent outer membrane receptor" evidence="2">
    <location>
        <begin position="18"/>
        <end position="456"/>
    </location>
</feature>
<evidence type="ECO:0000313" key="4">
    <source>
        <dbReference type="Proteomes" id="UP000593994"/>
    </source>
</evidence>
<sequence length="456" mass="50738">MKKLICLLLVASSFLLADTDFDQLKTQMSKQQLTIQKLEEKIEKLESANLIQEQTPQIQSGAFSQSKFLPDISLIMDASYVNRNKKDSEIGHLEVPGVIHGLLGSHSDGDITHSTYNANSGFNLNYAELAISSAVDPFFTMDAIFHYSQNGVEIEEAYITSTVLGHGLKVKMGKFLSNFGYLTEKHHHLWSFSDMPLVYQSFLGLHAINETGLQLQWTAPTDTYLMVGAEILQGENEQMFGRAALGDEENPIAGESSAPSLFVAYVKSSFDIGDTTIFGGISYASGSSRLDYSGLEEPYVFSGDSSLYGIDLLAKHYLDSYSYISLQGELLMRDMDGVQYDLNATGDVVGNANLRKKQAGFYTQLEYQMNQSYKVGFRYESIYKNDVISDGINQNEANNLDKYSAMLEYRTSEFARFSLQYSRNNALYNEDGVQQSVNTLIFQANIAIGAHGAHSF</sequence>
<dbReference type="RefSeq" id="WP_194369957.1">
    <property type="nucleotide sequence ID" value="NZ_CP054492.1"/>
</dbReference>
<evidence type="ECO:0008006" key="5">
    <source>
        <dbReference type="Google" id="ProtNLM"/>
    </source>
</evidence>
<reference evidence="3 4" key="1">
    <citation type="submission" date="2020-05" db="EMBL/GenBank/DDBJ databases">
        <title>Sulfurimonas marisnigri, sp. nov., and Sulfurimonas baltica, sp. nov., manganese oxide reducing chemolithoautotrophs of the class Epsilonproteobacteria isolated from the pelagic redoxclines of the Black and Baltic Seas and emended description of the genus Sulfurimonas.</title>
        <authorList>
            <person name="Henkel J.V."/>
            <person name="Laudan C."/>
            <person name="Werner J."/>
            <person name="Neu T."/>
            <person name="Plewe S."/>
            <person name="Sproer C."/>
            <person name="Bunk B."/>
            <person name="Schulz-Vogt H.N."/>
        </authorList>
    </citation>
    <scope>NUCLEOTIDE SEQUENCE [LARGE SCALE GENOMIC DNA]</scope>
    <source>
        <strain evidence="3 4">GD2</strain>
    </source>
</reference>
<dbReference type="EMBL" id="CP054492">
    <property type="protein sequence ID" value="QOY52174.1"/>
    <property type="molecule type" value="Genomic_DNA"/>
</dbReference>
<protein>
    <recommendedName>
        <fullName evidence="5">Zinc-regulated TonB-dependent outer membrane receptor</fullName>
    </recommendedName>
</protein>
<proteinExistence type="predicted"/>
<keyword evidence="1" id="KW-0175">Coiled coil</keyword>
<keyword evidence="2" id="KW-0732">Signal</keyword>